<evidence type="ECO:0000256" key="1">
    <source>
        <dbReference type="ARBA" id="ARBA00023180"/>
    </source>
</evidence>
<organism evidence="3 4">
    <name type="scientific">Amphibalanus amphitrite</name>
    <name type="common">Striped barnacle</name>
    <name type="synonym">Balanus amphitrite</name>
    <dbReference type="NCBI Taxonomy" id="1232801"/>
    <lineage>
        <taxon>Eukaryota</taxon>
        <taxon>Metazoa</taxon>
        <taxon>Ecdysozoa</taxon>
        <taxon>Arthropoda</taxon>
        <taxon>Crustacea</taxon>
        <taxon>Multicrustacea</taxon>
        <taxon>Cirripedia</taxon>
        <taxon>Thoracica</taxon>
        <taxon>Thoracicalcarea</taxon>
        <taxon>Balanomorpha</taxon>
        <taxon>Balanoidea</taxon>
        <taxon>Balanidae</taxon>
        <taxon>Amphibalaninae</taxon>
        <taxon>Amphibalanus</taxon>
    </lineage>
</organism>
<dbReference type="Proteomes" id="UP000440578">
    <property type="component" value="Unassembled WGS sequence"/>
</dbReference>
<dbReference type="AlphaFoldDB" id="A0A6A4W1N7"/>
<sequence>MTIAKITISSRQVYSIGPSRSRPRLWCSGRSGVAQRDLAERLAAAVGCGGTSSTVDLVNCLREVPAKDLILSADRTFKLWSLYPGTFTFRPNVEPGVEGAFLPADPRALIDAGEFSPVPWITGVNRDEGGTFASCEYTDGGVAFDLFLFSKERKKSSHLTIFSSYT</sequence>
<proteinExistence type="predicted"/>
<evidence type="ECO:0000313" key="4">
    <source>
        <dbReference type="Proteomes" id="UP000440578"/>
    </source>
</evidence>
<evidence type="ECO:0000259" key="2">
    <source>
        <dbReference type="Pfam" id="PF00135"/>
    </source>
</evidence>
<gene>
    <name evidence="3" type="primary">Est-P</name>
    <name evidence="3" type="ORF">FJT64_026482</name>
</gene>
<dbReference type="Pfam" id="PF00135">
    <property type="entry name" value="COesterase"/>
    <property type="match status" value="1"/>
</dbReference>
<dbReference type="EMBL" id="VIIS01001193">
    <property type="protein sequence ID" value="KAF0301166.1"/>
    <property type="molecule type" value="Genomic_DNA"/>
</dbReference>
<dbReference type="SUPFAM" id="SSF53474">
    <property type="entry name" value="alpha/beta-Hydrolases"/>
    <property type="match status" value="1"/>
</dbReference>
<dbReference type="InterPro" id="IPR029058">
    <property type="entry name" value="AB_hydrolase_fold"/>
</dbReference>
<keyword evidence="4" id="KW-1185">Reference proteome</keyword>
<feature type="domain" description="Carboxylesterase type B" evidence="2">
    <location>
        <begin position="35"/>
        <end position="139"/>
    </location>
</feature>
<name>A0A6A4W1N7_AMPAM</name>
<evidence type="ECO:0000313" key="3">
    <source>
        <dbReference type="EMBL" id="KAF0301166.1"/>
    </source>
</evidence>
<dbReference type="InterPro" id="IPR002018">
    <property type="entry name" value="CarbesteraseB"/>
</dbReference>
<dbReference type="Gene3D" id="3.40.50.1820">
    <property type="entry name" value="alpha/beta hydrolase"/>
    <property type="match status" value="1"/>
</dbReference>
<dbReference type="InterPro" id="IPR050309">
    <property type="entry name" value="Type-B_Carboxylest/Lipase"/>
</dbReference>
<dbReference type="PANTHER" id="PTHR11559">
    <property type="entry name" value="CARBOXYLESTERASE"/>
    <property type="match status" value="1"/>
</dbReference>
<keyword evidence="1" id="KW-0325">Glycoprotein</keyword>
<reference evidence="3 4" key="1">
    <citation type="submission" date="2019-07" db="EMBL/GenBank/DDBJ databases">
        <title>Draft genome assembly of a fouling barnacle, Amphibalanus amphitrite (Darwin, 1854): The first reference genome for Thecostraca.</title>
        <authorList>
            <person name="Kim W."/>
        </authorList>
    </citation>
    <scope>NUCLEOTIDE SEQUENCE [LARGE SCALE GENOMIC DNA]</scope>
    <source>
        <strain evidence="3">SNU_AA5</strain>
        <tissue evidence="3">Soma without cirri and trophi</tissue>
    </source>
</reference>
<comment type="caution">
    <text evidence="3">The sequence shown here is derived from an EMBL/GenBank/DDBJ whole genome shotgun (WGS) entry which is preliminary data.</text>
</comment>
<accession>A0A6A4W1N7</accession>
<protein>
    <submittedName>
        <fullName evidence="3">Esterase P</fullName>
    </submittedName>
</protein>